<comment type="caution">
    <text evidence="2">The sequence shown here is derived from an EMBL/GenBank/DDBJ whole genome shotgun (WGS) entry which is preliminary data.</text>
</comment>
<evidence type="ECO:0000313" key="2">
    <source>
        <dbReference type="EMBL" id="CAH0017618.1"/>
    </source>
</evidence>
<evidence type="ECO:0000313" key="3">
    <source>
        <dbReference type="Proteomes" id="UP000696573"/>
    </source>
</evidence>
<feature type="region of interest" description="Disordered" evidence="1">
    <location>
        <begin position="97"/>
        <end position="116"/>
    </location>
</feature>
<feature type="compositionally biased region" description="Basic and acidic residues" evidence="1">
    <location>
        <begin position="97"/>
        <end position="107"/>
    </location>
</feature>
<protein>
    <submittedName>
        <fullName evidence="2">Uncharacterized protein</fullName>
    </submittedName>
</protein>
<feature type="compositionally biased region" description="Basic and acidic residues" evidence="1">
    <location>
        <begin position="47"/>
        <end position="64"/>
    </location>
</feature>
<dbReference type="EMBL" id="CABFNQ020000511">
    <property type="protein sequence ID" value="CAH0017618.1"/>
    <property type="molecule type" value="Genomic_DNA"/>
</dbReference>
<sequence>MSPPYIENRQNKINREEVKMNLLGGCSRRVDDTGIPSPLYASSPGLVEKDGSNTNDEKHTTNRPADDVEIVADSLNAIPERALWLCNVLDKGQDLDGTDECRHKDGDGGEDNGVVQDGDCVAGKSFRCVEGEHEGSIGGVEETHAG</sequence>
<feature type="region of interest" description="Disordered" evidence="1">
    <location>
        <begin position="27"/>
        <end position="64"/>
    </location>
</feature>
<name>A0A9N9YG12_9HYPO</name>
<dbReference type="AlphaFoldDB" id="A0A9N9YG12"/>
<proteinExistence type="predicted"/>
<accession>A0A9N9YG12</accession>
<reference evidence="2" key="1">
    <citation type="submission" date="2021-10" db="EMBL/GenBank/DDBJ databases">
        <authorList>
            <person name="Piombo E."/>
        </authorList>
    </citation>
    <scope>NUCLEOTIDE SEQUENCE</scope>
</reference>
<evidence type="ECO:0000256" key="1">
    <source>
        <dbReference type="SAM" id="MobiDB-lite"/>
    </source>
</evidence>
<keyword evidence="3" id="KW-1185">Reference proteome</keyword>
<dbReference type="OrthoDB" id="10354997at2759"/>
<dbReference type="Proteomes" id="UP000696573">
    <property type="component" value="Unassembled WGS sequence"/>
</dbReference>
<gene>
    <name evidence="2" type="ORF">CRHIZ90672A_00017736</name>
</gene>
<organism evidence="2 3">
    <name type="scientific">Clonostachys rhizophaga</name>
    <dbReference type="NCBI Taxonomy" id="160324"/>
    <lineage>
        <taxon>Eukaryota</taxon>
        <taxon>Fungi</taxon>
        <taxon>Dikarya</taxon>
        <taxon>Ascomycota</taxon>
        <taxon>Pezizomycotina</taxon>
        <taxon>Sordariomycetes</taxon>
        <taxon>Hypocreomycetidae</taxon>
        <taxon>Hypocreales</taxon>
        <taxon>Bionectriaceae</taxon>
        <taxon>Clonostachys</taxon>
    </lineage>
</organism>